<feature type="coiled-coil region" evidence="1">
    <location>
        <begin position="520"/>
        <end position="547"/>
    </location>
</feature>
<evidence type="ECO:0000259" key="3">
    <source>
        <dbReference type="Pfam" id="PF20693"/>
    </source>
</evidence>
<organism evidence="4 5">
    <name type="scientific">Vibrio atlanticus</name>
    <dbReference type="NCBI Taxonomy" id="693153"/>
    <lineage>
        <taxon>Bacteria</taxon>
        <taxon>Pseudomonadati</taxon>
        <taxon>Pseudomonadota</taxon>
        <taxon>Gammaproteobacteria</taxon>
        <taxon>Vibrionales</taxon>
        <taxon>Vibrionaceae</taxon>
        <taxon>Vibrio</taxon>
    </lineage>
</organism>
<name>A0A1C3IZQ5_9VIBR</name>
<keyword evidence="2" id="KW-0812">Transmembrane</keyword>
<dbReference type="EMBL" id="FLQP01000053">
    <property type="protein sequence ID" value="SBS66925.1"/>
    <property type="molecule type" value="Genomic_DNA"/>
</dbReference>
<keyword evidence="1" id="KW-0175">Coiled coil</keyword>
<evidence type="ECO:0000256" key="2">
    <source>
        <dbReference type="SAM" id="Phobius"/>
    </source>
</evidence>
<keyword evidence="2" id="KW-1133">Transmembrane helix</keyword>
<dbReference type="InterPro" id="IPR027417">
    <property type="entry name" value="P-loop_NTPase"/>
</dbReference>
<feature type="domain" description="YobI-like P-loop NTPase" evidence="3">
    <location>
        <begin position="51"/>
        <end position="410"/>
    </location>
</feature>
<dbReference type="Proteomes" id="UP000092876">
    <property type="component" value="Unassembled WGS sequence"/>
</dbReference>
<sequence length="1206" mass="139772">MTKLITSLIRRLSDGLNRVILLLERRQNSPTQRSKFVDLAPTDEADEKGIYAEAIEFAMNSPKVFNIAITGPYGSGKSSIIQSFLKRYKRDALQISLATFISETDEKGVSANRQEIERSILQQMLYGADANKLPLSRFKRIQSPDVTSIIKSLFITLGILSVTYVFNFQENIVNGDYFTPFSLENWFNLGVFSFSIVFAWVVLHHFYVASFGLSLKGISLKDVEIKPANDDETSILNRHLDEIIYFFQRTNYDLVIIEDLDRFNNADIFVTLREINSLVNANSGVKRHIRFLYALRDDMFVSTERTKFFEFIIPVIPIINTSNSIDMVLAQGQRLSLDVGLDRQFLREVSRYLNDLRLIQNIFNEYKIYVANLETDGENLLDTNKLLAVLIYKNVYPKDFEQLHRGLGTLAKILDLRDKLVEDGERKHRNEIMRLEKTLEAGERQVPGDLKELRNIYAMALLEKLPSNTLSINVNQNYAQFVEVFNLSSSENFDEFIESKVIYYKSSNNNYVPSINVSNLQNEVNSIKSYQQRREEIEAKAEENKTKILSKIRDLRPKIASIRTAKLNELLRVDFDHEQDLFEGFGDNGELARFLILEGYLDDTYYQYTSLFHSGRMSPNDNKFLIQIRAFITPEPDFLIDNPHEVIAAMRSEDFQQSYVLNVVLVDSFLSNLIRYQSQVQKLLDHVMSDFERCEEFLDTYYSSGIYVKQLLTELATKWGRLIPAMLSSPNSKEHVMKLISNIPTTTLRSHSRDFEELPVFVSNNLSEILLNLPELEPERLTCLNFEVKELSTIHQHSDIVNALFEEGLFALTMENIEFIFEVILIFDDRESLYKNNYTAIRATENKVLNQKIEENFAYYLQDILLPLKTNTEEDSSAIQSVLTHDDLELSVLRAFIEQQATKLQTLDHIPERMYCPLFESNKIQPSWKNCLSFMESPVFSEDALTTFLDRDDVRTVILKQPIPRDEESQSLRSFILKANSLTNASYSDYIQVLPSIYKTFPSSLEPGKIRILIDQKKVKFSEDNFDSIYEHRELQIHFIASYIDEYLAENDEFLLNDDYLESLLETEIPITSKLKVIEQMDLSSLFDNRSRSALIANIIAESDSNPKNVNEDSARDLIINASPIETQILMLNKYHTLVSDDDVRYILTKLPDPYCEIKTGYSSPRLIDNQQNQELVRWLESRRIISTWKKDTIFDNKIKVNLFRR</sequence>
<reference evidence="5" key="1">
    <citation type="submission" date="2016-06" db="EMBL/GenBank/DDBJ databases">
        <authorList>
            <person name="Rodrigo-Torres Lidia"/>
            <person name="Arahal R.David."/>
        </authorList>
    </citation>
    <scope>NUCLEOTIDE SEQUENCE [LARGE SCALE GENOMIC DNA]</scope>
    <source>
        <strain evidence="5">CECT 7223</strain>
    </source>
</reference>
<dbReference type="InterPro" id="IPR048428">
    <property type="entry name" value="YobI-NTPase"/>
</dbReference>
<evidence type="ECO:0000256" key="1">
    <source>
        <dbReference type="SAM" id="Coils"/>
    </source>
</evidence>
<dbReference type="RefSeq" id="WP_065679881.1">
    <property type="nucleotide sequence ID" value="NZ_AP025460.1"/>
</dbReference>
<dbReference type="GeneID" id="94232730"/>
<feature type="transmembrane region" description="Helical" evidence="2">
    <location>
        <begin position="146"/>
        <end position="166"/>
    </location>
</feature>
<proteinExistence type="predicted"/>
<dbReference type="Pfam" id="PF20693">
    <property type="entry name" value="YobI-ATPase"/>
    <property type="match status" value="1"/>
</dbReference>
<dbReference type="AlphaFoldDB" id="A0A1C3IZQ5"/>
<evidence type="ECO:0000313" key="5">
    <source>
        <dbReference type="Proteomes" id="UP000092876"/>
    </source>
</evidence>
<accession>A0A1C3IZQ5</accession>
<evidence type="ECO:0000313" key="4">
    <source>
        <dbReference type="EMBL" id="SBS66925.1"/>
    </source>
</evidence>
<gene>
    <name evidence="4" type="ORF">VAT7223_03431</name>
</gene>
<dbReference type="SUPFAM" id="SSF52540">
    <property type="entry name" value="P-loop containing nucleoside triphosphate hydrolases"/>
    <property type="match status" value="1"/>
</dbReference>
<protein>
    <recommendedName>
        <fullName evidence="3">YobI-like P-loop NTPase domain-containing protein</fullName>
    </recommendedName>
</protein>
<feature type="transmembrane region" description="Helical" evidence="2">
    <location>
        <begin position="186"/>
        <end position="208"/>
    </location>
</feature>
<keyword evidence="2" id="KW-0472">Membrane</keyword>